<evidence type="ECO:0000313" key="2">
    <source>
        <dbReference type="Proteomes" id="UP000231092"/>
    </source>
</evidence>
<dbReference type="Proteomes" id="UP000231092">
    <property type="component" value="Unassembled WGS sequence"/>
</dbReference>
<protein>
    <submittedName>
        <fullName evidence="1">Uncharacterized protein</fullName>
    </submittedName>
</protein>
<evidence type="ECO:0000313" key="1">
    <source>
        <dbReference type="EMBL" id="PJJ27754.1"/>
    </source>
</evidence>
<dbReference type="OrthoDB" id="9957633at2"/>
<sequence>MKQNPCRYCSSAMEYKGKHFPTHKMECHDCEYIKSHREYLKSQRKFEIGQYISDFNELMAQEYVFVGMAETPKHIEVIKSWQVRSVLGILDNKHFYKAIRKENEDK</sequence>
<dbReference type="RefSeq" id="WP_100304345.1">
    <property type="nucleotide sequence ID" value="NZ_PGET01000001.1"/>
</dbReference>
<gene>
    <name evidence="1" type="ORF">H171_1230</name>
</gene>
<organism evidence="1 2">
    <name type="scientific">[Clostridium] celerecrescens 18A</name>
    <dbReference type="NCBI Taxonomy" id="1286362"/>
    <lineage>
        <taxon>Bacteria</taxon>
        <taxon>Bacillati</taxon>
        <taxon>Bacillota</taxon>
        <taxon>Clostridia</taxon>
        <taxon>Lachnospirales</taxon>
        <taxon>Lachnospiraceae</taxon>
        <taxon>Lacrimispora</taxon>
    </lineage>
</organism>
<dbReference type="EMBL" id="PGET01000001">
    <property type="protein sequence ID" value="PJJ27754.1"/>
    <property type="molecule type" value="Genomic_DNA"/>
</dbReference>
<dbReference type="AlphaFoldDB" id="A0A2M8Z2S8"/>
<proteinExistence type="predicted"/>
<accession>A0A2M8Z2S8</accession>
<name>A0A2M8Z2S8_9FIRM</name>
<reference evidence="1 2" key="1">
    <citation type="submission" date="2017-11" db="EMBL/GenBank/DDBJ databases">
        <title>Understudied soil microbes with underappreciated capabilities: Untangling the Clostridium saccharolyticum group.</title>
        <authorList>
            <person name="Leschine S."/>
        </authorList>
    </citation>
    <scope>NUCLEOTIDE SEQUENCE [LARGE SCALE GENOMIC DNA]</scope>
    <source>
        <strain evidence="1 2">18A</strain>
    </source>
</reference>
<comment type="caution">
    <text evidence="1">The sequence shown here is derived from an EMBL/GenBank/DDBJ whole genome shotgun (WGS) entry which is preliminary data.</text>
</comment>